<gene>
    <name evidence="23" type="ORF">BTO23_17020</name>
    <name evidence="22" type="ORF">GCM10007855_02960</name>
</gene>
<keyword evidence="7 18" id="KW-0812">Transmembrane</keyword>
<evidence type="ECO:0000256" key="5">
    <source>
        <dbReference type="ARBA" id="ARBA00022553"/>
    </source>
</evidence>
<comment type="catalytic activity">
    <reaction evidence="1">
        <text>ATP + protein L-histidine = ADP + protein N-phospho-L-histidine.</text>
        <dbReference type="EC" id="2.7.13.3"/>
    </reaction>
</comment>
<reference evidence="22" key="4">
    <citation type="submission" date="2023-01" db="EMBL/GenBank/DDBJ databases">
        <title>Draft genome sequence of Aliivibrio sifiae strain NBRC 105001.</title>
        <authorList>
            <person name="Sun Q."/>
            <person name="Mori K."/>
        </authorList>
    </citation>
    <scope>NUCLEOTIDE SEQUENCE</scope>
    <source>
        <strain evidence="22">NBRC 105001</strain>
    </source>
</reference>
<dbReference type="FunFam" id="3.30.565.10:FF:000010">
    <property type="entry name" value="Sensor histidine kinase RcsC"/>
    <property type="match status" value="1"/>
</dbReference>
<evidence type="ECO:0000256" key="14">
    <source>
        <dbReference type="ARBA" id="ARBA00064003"/>
    </source>
</evidence>
<evidence type="ECO:0000256" key="10">
    <source>
        <dbReference type="ARBA" id="ARBA00022840"/>
    </source>
</evidence>
<dbReference type="Pfam" id="PF01627">
    <property type="entry name" value="Hpt"/>
    <property type="match status" value="1"/>
</dbReference>
<dbReference type="InterPro" id="IPR011006">
    <property type="entry name" value="CheY-like_superfamily"/>
</dbReference>
<dbReference type="PANTHER" id="PTHR45339:SF1">
    <property type="entry name" value="HYBRID SIGNAL TRANSDUCTION HISTIDINE KINASE J"/>
    <property type="match status" value="1"/>
</dbReference>
<dbReference type="Pfam" id="PF02518">
    <property type="entry name" value="HATPase_c"/>
    <property type="match status" value="1"/>
</dbReference>
<dbReference type="AlphaFoldDB" id="A0A2S7X940"/>
<dbReference type="SUPFAM" id="SSF55874">
    <property type="entry name" value="ATPase domain of HSP90 chaperone/DNA topoisomerase II/histidine kinase"/>
    <property type="match status" value="1"/>
</dbReference>
<keyword evidence="4" id="KW-1003">Cell membrane</keyword>
<dbReference type="GO" id="GO:0005524">
    <property type="term" value="F:ATP binding"/>
    <property type="evidence" value="ECO:0007669"/>
    <property type="project" value="UniProtKB-KW"/>
</dbReference>
<protein>
    <recommendedName>
        <fullName evidence="15">Sensory/regulatory protein RpfC</fullName>
        <ecNumber evidence="3">2.7.13.3</ecNumber>
    </recommendedName>
</protein>
<keyword evidence="8" id="KW-0547">Nucleotide-binding</keyword>
<keyword evidence="11 18" id="KW-1133">Transmembrane helix</keyword>
<evidence type="ECO:0000256" key="7">
    <source>
        <dbReference type="ARBA" id="ARBA00022692"/>
    </source>
</evidence>
<dbReference type="Gene3D" id="3.40.190.10">
    <property type="entry name" value="Periplasmic binding protein-like II"/>
    <property type="match status" value="2"/>
</dbReference>
<dbReference type="RefSeq" id="WP_105064128.1">
    <property type="nucleotide sequence ID" value="NZ_BSOU01000001.1"/>
</dbReference>
<dbReference type="SMART" id="SM00448">
    <property type="entry name" value="REC"/>
    <property type="match status" value="1"/>
</dbReference>
<evidence type="ECO:0000259" key="19">
    <source>
        <dbReference type="PROSITE" id="PS50109"/>
    </source>
</evidence>
<dbReference type="Gene3D" id="1.20.120.160">
    <property type="entry name" value="HPT domain"/>
    <property type="match status" value="1"/>
</dbReference>
<evidence type="ECO:0000256" key="12">
    <source>
        <dbReference type="ARBA" id="ARBA00023012"/>
    </source>
</evidence>
<reference evidence="23 24" key="2">
    <citation type="submission" date="2016-12" db="EMBL/GenBank/DDBJ databases">
        <title>Diversity of luminous bacteria.</title>
        <authorList>
            <person name="Yoshizawa S."/>
            <person name="Kogure K."/>
        </authorList>
    </citation>
    <scope>NUCLEOTIDE SEQUENCE [LARGE SCALE GENOMIC DNA]</scope>
    <source>
        <strain evidence="23 24">NBRC 105001</strain>
    </source>
</reference>
<evidence type="ECO:0000256" key="17">
    <source>
        <dbReference type="PROSITE-ProRule" id="PRU00169"/>
    </source>
</evidence>
<feature type="domain" description="Response regulatory" evidence="20">
    <location>
        <begin position="490"/>
        <end position="604"/>
    </location>
</feature>
<proteinExistence type="predicted"/>
<keyword evidence="13 18" id="KW-0472">Membrane</keyword>
<dbReference type="PROSITE" id="PS50110">
    <property type="entry name" value="RESPONSE_REGULATORY"/>
    <property type="match status" value="1"/>
</dbReference>
<dbReference type="GO" id="GO:0005886">
    <property type="term" value="C:plasma membrane"/>
    <property type="evidence" value="ECO:0007669"/>
    <property type="project" value="UniProtKB-SubCell"/>
</dbReference>
<dbReference type="InterPro" id="IPR003594">
    <property type="entry name" value="HATPase_dom"/>
</dbReference>
<dbReference type="CDD" id="cd16922">
    <property type="entry name" value="HATPase_EvgS-ArcB-TorS-like"/>
    <property type="match status" value="1"/>
</dbReference>
<dbReference type="Gene3D" id="1.10.287.130">
    <property type="match status" value="1"/>
</dbReference>
<organism evidence="23 24">
    <name type="scientific">Aliivibrio sifiae</name>
    <dbReference type="NCBI Taxonomy" id="566293"/>
    <lineage>
        <taxon>Bacteria</taxon>
        <taxon>Pseudomonadati</taxon>
        <taxon>Pseudomonadota</taxon>
        <taxon>Gammaproteobacteria</taxon>
        <taxon>Vibrionales</taxon>
        <taxon>Vibrionaceae</taxon>
        <taxon>Aliivibrio</taxon>
    </lineage>
</organism>
<evidence type="ECO:0000259" key="21">
    <source>
        <dbReference type="PROSITE" id="PS50894"/>
    </source>
</evidence>
<feature type="modified residue" description="Phosphohistidine" evidence="16">
    <location>
        <position position="680"/>
    </location>
</feature>
<comment type="subcellular location">
    <subcellularLocation>
        <location evidence="2">Cell membrane</location>
        <topology evidence="2">Multi-pass membrane protein</topology>
    </subcellularLocation>
</comment>
<dbReference type="Pfam" id="PF00512">
    <property type="entry name" value="HisKA"/>
    <property type="match status" value="1"/>
</dbReference>
<dbReference type="EMBL" id="BSOU01000001">
    <property type="protein sequence ID" value="GLR73423.1"/>
    <property type="molecule type" value="Genomic_DNA"/>
</dbReference>
<evidence type="ECO:0000256" key="2">
    <source>
        <dbReference type="ARBA" id="ARBA00004651"/>
    </source>
</evidence>
<evidence type="ECO:0000313" key="22">
    <source>
        <dbReference type="EMBL" id="GLR73423.1"/>
    </source>
</evidence>
<evidence type="ECO:0000256" key="1">
    <source>
        <dbReference type="ARBA" id="ARBA00000085"/>
    </source>
</evidence>
<keyword evidence="9" id="KW-0418">Kinase</keyword>
<dbReference type="EC" id="2.7.13.3" evidence="3"/>
<keyword evidence="6" id="KW-0808">Transferase</keyword>
<dbReference type="PROSITE" id="PS50109">
    <property type="entry name" value="HIS_KIN"/>
    <property type="match status" value="1"/>
</dbReference>
<evidence type="ECO:0000313" key="23">
    <source>
        <dbReference type="EMBL" id="PQJ87787.1"/>
    </source>
</evidence>
<dbReference type="InterPro" id="IPR036641">
    <property type="entry name" value="HPT_dom_sf"/>
</dbReference>
<dbReference type="Gene3D" id="3.30.565.10">
    <property type="entry name" value="Histidine kinase-like ATPase, C-terminal domain"/>
    <property type="match status" value="1"/>
</dbReference>
<evidence type="ECO:0000256" key="16">
    <source>
        <dbReference type="PROSITE-ProRule" id="PRU00110"/>
    </source>
</evidence>
<evidence type="ECO:0000313" key="24">
    <source>
        <dbReference type="Proteomes" id="UP000239273"/>
    </source>
</evidence>
<evidence type="ECO:0000256" key="6">
    <source>
        <dbReference type="ARBA" id="ARBA00022679"/>
    </source>
</evidence>
<dbReference type="CDD" id="cd00082">
    <property type="entry name" value="HisKA"/>
    <property type="match status" value="1"/>
</dbReference>
<reference evidence="25" key="3">
    <citation type="journal article" date="2019" name="Int. J. Syst. Evol. Microbiol.">
        <title>The Global Catalogue of Microorganisms (GCM) 10K type strain sequencing project: providing services to taxonomists for standard genome sequencing and annotation.</title>
        <authorList>
            <consortium name="The Broad Institute Genomics Platform"/>
            <consortium name="The Broad Institute Genome Sequencing Center for Infectious Disease"/>
            <person name="Wu L."/>
            <person name="Ma J."/>
        </authorList>
    </citation>
    <scope>NUCLEOTIDE SEQUENCE [LARGE SCALE GENOMIC DNA]</scope>
    <source>
        <strain evidence="25">NBRC 105001</strain>
    </source>
</reference>
<accession>A0A2S7X940</accession>
<feature type="domain" description="HPt" evidence="21">
    <location>
        <begin position="641"/>
        <end position="731"/>
    </location>
</feature>
<dbReference type="InterPro" id="IPR036097">
    <property type="entry name" value="HisK_dim/P_sf"/>
</dbReference>
<dbReference type="CDD" id="cd01007">
    <property type="entry name" value="PBP2_BvgS_HisK_like"/>
    <property type="match status" value="1"/>
</dbReference>
<dbReference type="SUPFAM" id="SSF53850">
    <property type="entry name" value="Periplasmic binding protein-like II"/>
    <property type="match status" value="1"/>
</dbReference>
<dbReference type="SUPFAM" id="SSF47384">
    <property type="entry name" value="Homodimeric domain of signal transducing histidine kinase"/>
    <property type="match status" value="1"/>
</dbReference>
<dbReference type="Gene3D" id="3.40.50.2300">
    <property type="match status" value="1"/>
</dbReference>
<feature type="domain" description="Histidine kinase" evidence="19">
    <location>
        <begin position="249"/>
        <end position="466"/>
    </location>
</feature>
<dbReference type="SMART" id="SM00388">
    <property type="entry name" value="HisKA"/>
    <property type="match status" value="1"/>
</dbReference>
<dbReference type="Proteomes" id="UP000239273">
    <property type="component" value="Unassembled WGS sequence"/>
</dbReference>
<evidence type="ECO:0000256" key="4">
    <source>
        <dbReference type="ARBA" id="ARBA00022475"/>
    </source>
</evidence>
<dbReference type="Pfam" id="PF00072">
    <property type="entry name" value="Response_reg"/>
    <property type="match status" value="1"/>
</dbReference>
<dbReference type="PANTHER" id="PTHR45339">
    <property type="entry name" value="HYBRID SIGNAL TRANSDUCTION HISTIDINE KINASE J"/>
    <property type="match status" value="1"/>
</dbReference>
<keyword evidence="12" id="KW-0902">Two-component regulatory system</keyword>
<comment type="caution">
    <text evidence="23">The sequence shown here is derived from an EMBL/GenBank/DDBJ whole genome shotgun (WGS) entry which is preliminary data.</text>
</comment>
<dbReference type="CDD" id="cd17546">
    <property type="entry name" value="REC_hyHK_CKI1_RcsC-like"/>
    <property type="match status" value="1"/>
</dbReference>
<dbReference type="Proteomes" id="UP001156660">
    <property type="component" value="Unassembled WGS sequence"/>
</dbReference>
<dbReference type="InterPro" id="IPR008207">
    <property type="entry name" value="Sig_transdc_His_kin_Hpt_dom"/>
</dbReference>
<dbReference type="OrthoDB" id="9810730at2"/>
<name>A0A2S7X940_9GAMM</name>
<keyword evidence="10" id="KW-0067">ATP-binding</keyword>
<dbReference type="InterPro" id="IPR001789">
    <property type="entry name" value="Sig_transdc_resp-reg_receiver"/>
</dbReference>
<dbReference type="CDD" id="cd00088">
    <property type="entry name" value="HPT"/>
    <property type="match status" value="1"/>
</dbReference>
<comment type="subunit">
    <text evidence="14">At low DSF concentrations, interacts with RpfF.</text>
</comment>
<dbReference type="SUPFAM" id="SSF52172">
    <property type="entry name" value="CheY-like"/>
    <property type="match status" value="1"/>
</dbReference>
<dbReference type="InterPro" id="IPR004358">
    <property type="entry name" value="Sig_transdc_His_kin-like_C"/>
</dbReference>
<evidence type="ECO:0000259" key="20">
    <source>
        <dbReference type="PROSITE" id="PS50110"/>
    </source>
</evidence>
<dbReference type="GO" id="GO:0000155">
    <property type="term" value="F:phosphorelay sensor kinase activity"/>
    <property type="evidence" value="ECO:0007669"/>
    <property type="project" value="InterPro"/>
</dbReference>
<keyword evidence="25" id="KW-1185">Reference proteome</keyword>
<evidence type="ECO:0000256" key="3">
    <source>
        <dbReference type="ARBA" id="ARBA00012438"/>
    </source>
</evidence>
<dbReference type="SUPFAM" id="SSF47226">
    <property type="entry name" value="Histidine-containing phosphotransfer domain, HPT domain"/>
    <property type="match status" value="1"/>
</dbReference>
<reference evidence="22" key="1">
    <citation type="journal article" date="2014" name="Int. J. Syst. Evol. Microbiol.">
        <title>Complete genome of a new Firmicutes species belonging to the dominant human colonic microbiota ('Ruminococcus bicirculans') reveals two chromosomes and a selective capacity to utilize plant glucans.</title>
        <authorList>
            <consortium name="NISC Comparative Sequencing Program"/>
            <person name="Wegmann U."/>
            <person name="Louis P."/>
            <person name="Goesmann A."/>
            <person name="Henrissat B."/>
            <person name="Duncan S.H."/>
            <person name="Flint H.J."/>
        </authorList>
    </citation>
    <scope>NUCLEOTIDE SEQUENCE</scope>
    <source>
        <strain evidence="22">NBRC 105001</strain>
    </source>
</reference>
<dbReference type="InterPro" id="IPR003661">
    <property type="entry name" value="HisK_dim/P_dom"/>
</dbReference>
<evidence type="ECO:0000256" key="11">
    <source>
        <dbReference type="ARBA" id="ARBA00022989"/>
    </source>
</evidence>
<keyword evidence="5 17" id="KW-0597">Phosphoprotein</keyword>
<dbReference type="FunFam" id="1.10.287.130:FF:000002">
    <property type="entry name" value="Two-component osmosensing histidine kinase"/>
    <property type="match status" value="1"/>
</dbReference>
<evidence type="ECO:0000256" key="18">
    <source>
        <dbReference type="SAM" id="Phobius"/>
    </source>
</evidence>
<dbReference type="InterPro" id="IPR036890">
    <property type="entry name" value="HATPase_C_sf"/>
</dbReference>
<dbReference type="EMBL" id="MSCP01000002">
    <property type="protein sequence ID" value="PQJ87787.1"/>
    <property type="molecule type" value="Genomic_DNA"/>
</dbReference>
<sequence>MQLIQNKTGLKIIPKVVDSWTETKDLISQEKVELVSAAVENNTLSYSYHPVDPLFSNKLALASNLDVHSVELSDITNWTIGILRNGANTPEILKRYPNISWVLVDNTEEGLELVNNEEVMGVIDTVHVLNYLISTNEYQSIDLVGRLEQKISPTFHVLDSEPELYSIINNVVSSISEQEKKRILLKWSAPKLIEKVDYELVYTIGFSSTFILIAIFIWSRKLRKLNIQLEIAKKTADEASKAKSDFLANMSHEIRTPMNAILGMSYLALQEVEKPIVANYIRKVHRSAESLLLIINDILDLSKIEAGQLQLESIPFLLSDTLDDVNDILSIKAQEKGLVLEIILDEALSMTLIGDPLRLYQVILNLAGNTPEGKVIIYLSAIKSTDTDATFVVRIIDSGIGMTPSQVDDLFTAFSQADSSTTRRFGGTGLGLNISQNLVSSMGGLIEVRSELGKGSEFYFKLTLLKSLTQIKPKNHDDGKRAVVEFEGQSVLLVEDNEFNQEVATAMLTKLNLRVDVANHGEEALEYIDNYTYALVLMDLQMPIMDGYQATEAIRKRNITTPIIALSANVLPEIKHKAMLCGFISFIEKPIVFDKLAIHIANAFDGLPLDMSFTSTSSGHEQSHYKSTFSKDDAMLYSNNDPDLLQRLIKRYMETAELMLGDLQSALKQSDMGLLERTAHTLKSMTANLGGRKLAALLQQVESSATYSSKSDIVELLTQSDAEYLLFFEQLSLLATGSAQKEKTTISRQE</sequence>
<feature type="modified residue" description="4-aspartylphosphate" evidence="17">
    <location>
        <position position="539"/>
    </location>
</feature>
<evidence type="ECO:0000313" key="25">
    <source>
        <dbReference type="Proteomes" id="UP001156660"/>
    </source>
</evidence>
<feature type="transmembrane region" description="Helical" evidence="18">
    <location>
        <begin position="200"/>
        <end position="218"/>
    </location>
</feature>
<dbReference type="PROSITE" id="PS50894">
    <property type="entry name" value="HPT"/>
    <property type="match status" value="1"/>
</dbReference>
<dbReference type="SMART" id="SM00073">
    <property type="entry name" value="HPT"/>
    <property type="match status" value="1"/>
</dbReference>
<evidence type="ECO:0000256" key="8">
    <source>
        <dbReference type="ARBA" id="ARBA00022741"/>
    </source>
</evidence>
<dbReference type="InterPro" id="IPR005467">
    <property type="entry name" value="His_kinase_dom"/>
</dbReference>
<evidence type="ECO:0000256" key="15">
    <source>
        <dbReference type="ARBA" id="ARBA00068150"/>
    </source>
</evidence>
<dbReference type="SMART" id="SM00387">
    <property type="entry name" value="HATPase_c"/>
    <property type="match status" value="1"/>
</dbReference>
<dbReference type="PRINTS" id="PR00344">
    <property type="entry name" value="BCTRLSENSOR"/>
</dbReference>
<evidence type="ECO:0000256" key="13">
    <source>
        <dbReference type="ARBA" id="ARBA00023136"/>
    </source>
</evidence>
<evidence type="ECO:0000256" key="9">
    <source>
        <dbReference type="ARBA" id="ARBA00022777"/>
    </source>
</evidence>